<dbReference type="EMBL" id="CP036263">
    <property type="protein sequence ID" value="QDS98351.1"/>
    <property type="molecule type" value="Genomic_DNA"/>
</dbReference>
<protein>
    <recommendedName>
        <fullName evidence="9">Putative K(+)-stimulated pyrophosphate-energized sodium pump</fullName>
        <ecNumber evidence="9">7.2.3.1</ecNumber>
    </recommendedName>
    <alternativeName>
        <fullName evidence="9">Membrane-bound sodium-translocating pyrophosphatase</fullName>
    </alternativeName>
    <alternativeName>
        <fullName evidence="9">Pyrophosphate-energized inorganic pyrophosphatase</fullName>
        <shortName evidence="9">Na(+)-PPase</shortName>
    </alternativeName>
</protein>
<evidence type="ECO:0000256" key="2">
    <source>
        <dbReference type="ARBA" id="ARBA00022448"/>
    </source>
</evidence>
<evidence type="ECO:0000256" key="6">
    <source>
        <dbReference type="ARBA" id="ARBA00022989"/>
    </source>
</evidence>
<keyword evidence="6 9" id="KW-1133">Transmembrane helix</keyword>
<comment type="cofactor">
    <cofactor evidence="9">
        <name>Mg(2+)</name>
        <dbReference type="ChEBI" id="CHEBI:18420"/>
    </cofactor>
</comment>
<keyword evidence="5 9" id="KW-1278">Translocase</keyword>
<dbReference type="Proteomes" id="UP000319852">
    <property type="component" value="Chromosome"/>
</dbReference>
<feature type="transmembrane region" description="Helical" evidence="9">
    <location>
        <begin position="567"/>
        <end position="585"/>
    </location>
</feature>
<dbReference type="KEGG" id="amob:HG15A2_16250"/>
<comment type="activity regulation">
    <text evidence="9">Requires K(+) for maximal activity.</text>
</comment>
<feature type="transmembrane region" description="Helical" evidence="9">
    <location>
        <begin position="790"/>
        <end position="823"/>
    </location>
</feature>
<dbReference type="PIRSF" id="PIRSF001265">
    <property type="entry name" value="H+-PPase"/>
    <property type="match status" value="1"/>
</dbReference>
<comment type="function">
    <text evidence="9">Sodium pump that utilizes the energy of pyrophosphate hydrolysis as the driving force for Na(+) movement across the membrane.</text>
</comment>
<feature type="chain" id="PRO_5022092728" description="Putative K(+)-stimulated pyrophosphate-energized sodium pump" evidence="10">
    <location>
        <begin position="41"/>
        <end position="899"/>
    </location>
</feature>
<feature type="transmembrane region" description="Helical" evidence="9">
    <location>
        <begin position="143"/>
        <end position="163"/>
    </location>
</feature>
<dbReference type="AlphaFoldDB" id="A0A517MTZ0"/>
<dbReference type="GO" id="GO:0006814">
    <property type="term" value="P:sodium ion transport"/>
    <property type="evidence" value="ECO:0007669"/>
    <property type="project" value="UniProtKB-UniRule"/>
</dbReference>
<comment type="catalytic activity">
    <reaction evidence="9">
        <text>Na(+)(in) + diphosphate + H2O = Na(+)(out) + 2 phosphate + H(+)</text>
        <dbReference type="Rhea" id="RHEA:57884"/>
        <dbReference type="ChEBI" id="CHEBI:15377"/>
        <dbReference type="ChEBI" id="CHEBI:15378"/>
        <dbReference type="ChEBI" id="CHEBI:29101"/>
        <dbReference type="ChEBI" id="CHEBI:33019"/>
        <dbReference type="ChEBI" id="CHEBI:43474"/>
        <dbReference type="EC" id="7.2.3.1"/>
    </reaction>
</comment>
<keyword evidence="9" id="KW-1003">Cell membrane</keyword>
<keyword evidence="10" id="KW-0732">Signal</keyword>
<dbReference type="GO" id="GO:0012505">
    <property type="term" value="C:endomembrane system"/>
    <property type="evidence" value="ECO:0007669"/>
    <property type="project" value="UniProtKB-SubCell"/>
</dbReference>
<feature type="transmembrane region" description="Helical" evidence="9">
    <location>
        <begin position="382"/>
        <end position="401"/>
    </location>
</feature>
<comment type="similarity">
    <text evidence="9">Belongs to the H(+)-translocating pyrophosphatase (TC 3.A.10) family. K(+)-stimulated subfamily.</text>
</comment>
<feature type="transmembrane region" description="Helical" evidence="9">
    <location>
        <begin position="118"/>
        <end position="137"/>
    </location>
</feature>
<evidence type="ECO:0000313" key="12">
    <source>
        <dbReference type="Proteomes" id="UP000319852"/>
    </source>
</evidence>
<evidence type="ECO:0000256" key="10">
    <source>
        <dbReference type="SAM" id="SignalP"/>
    </source>
</evidence>
<evidence type="ECO:0000256" key="5">
    <source>
        <dbReference type="ARBA" id="ARBA00022967"/>
    </source>
</evidence>
<keyword evidence="11" id="KW-0378">Hydrolase</keyword>
<evidence type="ECO:0000256" key="7">
    <source>
        <dbReference type="ARBA" id="ARBA00023065"/>
    </source>
</evidence>
<reference evidence="11 12" key="1">
    <citation type="submission" date="2019-02" db="EMBL/GenBank/DDBJ databases">
        <title>Deep-cultivation of Planctomycetes and their phenomic and genomic characterization uncovers novel biology.</title>
        <authorList>
            <person name="Wiegand S."/>
            <person name="Jogler M."/>
            <person name="Boedeker C."/>
            <person name="Pinto D."/>
            <person name="Vollmers J."/>
            <person name="Rivas-Marin E."/>
            <person name="Kohn T."/>
            <person name="Peeters S.H."/>
            <person name="Heuer A."/>
            <person name="Rast P."/>
            <person name="Oberbeckmann S."/>
            <person name="Bunk B."/>
            <person name="Jeske O."/>
            <person name="Meyerdierks A."/>
            <person name="Storesund J.E."/>
            <person name="Kallscheuer N."/>
            <person name="Luecker S."/>
            <person name="Lage O.M."/>
            <person name="Pohl T."/>
            <person name="Merkel B.J."/>
            <person name="Hornburger P."/>
            <person name="Mueller R.-W."/>
            <person name="Bruemmer F."/>
            <person name="Labrenz M."/>
            <person name="Spormann A.M."/>
            <person name="Op den Camp H."/>
            <person name="Overmann J."/>
            <person name="Amann R."/>
            <person name="Jetten M.S.M."/>
            <person name="Mascher T."/>
            <person name="Medema M.H."/>
            <person name="Devos D.P."/>
            <person name="Kaster A.-K."/>
            <person name="Ovreas L."/>
            <person name="Rohde M."/>
            <person name="Galperin M.Y."/>
            <person name="Jogler C."/>
        </authorList>
    </citation>
    <scope>NUCLEOTIDE SEQUENCE [LARGE SCALE GENOMIC DNA]</scope>
    <source>
        <strain evidence="11 12">HG15A2</strain>
    </source>
</reference>
<sequence length="899" mass="94138" precursor="true">MIGTFRREAFHQFLKFSSVKGLLTAIAALTGWLAANSAMAQSAADATLEAGNSGAEPYDKLVIICWSIAFIGSLAALIQARLFYAQMQRASQGNERMREIAGYVRDGARAYLDQQFRVVTIFFVIIAILLGFAAFGLKVQSPFVPFAFLTGGFFSGLAGWFGMRTATAASSRTAAAAEKSLNQGLQVAFRSGAVMGLTVVGLGLMDIALWFAFLYWIWPAMGNEPLSLVNITATMICFGMGASAQALFARVGGGIFTKAADVGADLVGKVEAGIPEDDPRNPATIADNVGDNVGDVAGMGADLYESYAGSILAAAALGAAAFSATAILPEGMTQVEAQLRALLLPMVVAGIGIACSIIGIYFVRTGDEASQKSLLHALAKGINLSTGLVIVGAIIAARLLMPSTAETEIGFGIPGVGVSVVVGLIAGVLIGWWTEYVTSDEYGPTQRLAAQAETGPATVIIGGIADGMSSVWVPVLLVCLATMMSFGFASGWNFQDVTYFSLGLYGVGIAAVGMLSTLGITLATDAYGPIADNAGGNAEMSGLPEIVRQRTDALDSLGNTTAATGKGFAIGSAALTALALLAAYVEGVRVGFERWGESFAEQTVVAEGEDHAYYKVTNRFVVRVDKSTEEGKPNSSTPYLIMPELLRAPKLRESWPKLELNAEIPVGKVTNGLTELPDDKLAFNATGRKLLPVSAATLPQFTQYYDATLMNPKVLVGVFLGAMATFAFCAMTMKAVGRAAQGMVEEVRRQFREIAGIMEGTTKPDYERPVAISTLAAQREMVMPALLGLLLPLVVGLILGVAGVLGLLMGTLTTGFCLAIFMANSGGAWDNAKKYIEAGAQGGKGTEAHKAAVVGDTVGDPFKDTSGPSLNILIKLMSMTSVVIAGLVVRHSLEAWGLF</sequence>
<keyword evidence="8 9" id="KW-0472">Membrane</keyword>
<dbReference type="GO" id="GO:0000287">
    <property type="term" value="F:magnesium ion binding"/>
    <property type="evidence" value="ECO:0007669"/>
    <property type="project" value="UniProtKB-UniRule"/>
</dbReference>
<evidence type="ECO:0000256" key="8">
    <source>
        <dbReference type="ARBA" id="ARBA00023136"/>
    </source>
</evidence>
<comment type="caution">
    <text evidence="9">Lacks conserved residue(s) required for the propagation of feature annotation.</text>
</comment>
<feature type="transmembrane region" description="Helical" evidence="9">
    <location>
        <begin position="341"/>
        <end position="362"/>
    </location>
</feature>
<dbReference type="GO" id="GO:0004427">
    <property type="term" value="F:inorganic diphosphate phosphatase activity"/>
    <property type="evidence" value="ECO:0007669"/>
    <property type="project" value="UniProtKB-UniRule"/>
</dbReference>
<dbReference type="Pfam" id="PF03030">
    <property type="entry name" value="H_PPase"/>
    <property type="match status" value="1"/>
</dbReference>
<feature type="transmembrane region" description="Helical" evidence="9">
    <location>
        <begin position="413"/>
        <end position="433"/>
    </location>
</feature>
<keyword evidence="2 9" id="KW-0813">Transport</keyword>
<keyword evidence="9" id="KW-0630">Potassium</keyword>
<feature type="transmembrane region" description="Helical" evidence="9">
    <location>
        <begin position="61"/>
        <end position="84"/>
    </location>
</feature>
<keyword evidence="12" id="KW-1185">Reference proteome</keyword>
<keyword evidence="9" id="KW-0915">Sodium</keyword>
<comment type="subunit">
    <text evidence="9">Homodimer.</text>
</comment>
<dbReference type="EC" id="7.2.3.1" evidence="9"/>
<keyword evidence="9" id="KW-0739">Sodium transport</keyword>
<evidence type="ECO:0000256" key="9">
    <source>
        <dbReference type="HAMAP-Rule" id="MF_01129"/>
    </source>
</evidence>
<name>A0A517MTZ0_9BACT</name>
<dbReference type="NCBIfam" id="NF001954">
    <property type="entry name" value="PRK00733.2-2"/>
    <property type="match status" value="1"/>
</dbReference>
<keyword evidence="4 9" id="KW-0460">Magnesium</keyword>
<feature type="transmembrane region" description="Helical" evidence="9">
    <location>
        <begin position="502"/>
        <end position="523"/>
    </location>
</feature>
<feature type="transmembrane region" description="Helical" evidence="9">
    <location>
        <begin position="714"/>
        <end position="733"/>
    </location>
</feature>
<organism evidence="11 12">
    <name type="scientific">Adhaeretor mobilis</name>
    <dbReference type="NCBI Taxonomy" id="1930276"/>
    <lineage>
        <taxon>Bacteria</taxon>
        <taxon>Pseudomonadati</taxon>
        <taxon>Planctomycetota</taxon>
        <taxon>Planctomycetia</taxon>
        <taxon>Pirellulales</taxon>
        <taxon>Lacipirellulaceae</taxon>
        <taxon>Adhaeretor</taxon>
    </lineage>
</organism>
<evidence type="ECO:0000256" key="1">
    <source>
        <dbReference type="ARBA" id="ARBA00004127"/>
    </source>
</evidence>
<gene>
    <name evidence="11" type="primary">hppA1</name>
    <name evidence="9" type="synonym">hppA</name>
    <name evidence="11" type="ORF">HG15A2_16250</name>
</gene>
<comment type="subcellular location">
    <subcellularLocation>
        <location evidence="9">Cell membrane</location>
        <topology evidence="9">Multi-pass membrane protein</topology>
    </subcellularLocation>
    <subcellularLocation>
        <location evidence="1">Endomembrane system</location>
        <topology evidence="1">Multi-pass membrane protein</topology>
    </subcellularLocation>
</comment>
<feature type="transmembrane region" description="Helical" evidence="9">
    <location>
        <begin position="307"/>
        <end position="329"/>
    </location>
</feature>
<proteinExistence type="inferred from homology"/>
<dbReference type="RefSeq" id="WP_246117905.1">
    <property type="nucleotide sequence ID" value="NZ_CP036263.1"/>
</dbReference>
<keyword evidence="7 9" id="KW-0406">Ion transport</keyword>
<evidence type="ECO:0000313" key="11">
    <source>
        <dbReference type="EMBL" id="QDS98351.1"/>
    </source>
</evidence>
<feature type="transmembrane region" description="Helical" evidence="9">
    <location>
        <begin position="193"/>
        <end position="218"/>
    </location>
</feature>
<keyword evidence="3 9" id="KW-0812">Transmembrane</keyword>
<feature type="transmembrane region" description="Helical" evidence="9">
    <location>
        <begin position="471"/>
        <end position="490"/>
    </location>
</feature>
<evidence type="ECO:0000256" key="3">
    <source>
        <dbReference type="ARBA" id="ARBA00022692"/>
    </source>
</evidence>
<dbReference type="GO" id="GO:0009678">
    <property type="term" value="F:diphosphate hydrolysis-driven proton transmembrane transporter activity"/>
    <property type="evidence" value="ECO:0007669"/>
    <property type="project" value="UniProtKB-UniRule"/>
</dbReference>
<feature type="site" description="Determinant of potassium dependence" evidence="9">
    <location>
        <position position="562"/>
    </location>
</feature>
<dbReference type="GO" id="GO:0005886">
    <property type="term" value="C:plasma membrane"/>
    <property type="evidence" value="ECO:0007669"/>
    <property type="project" value="UniProtKB-SubCell"/>
</dbReference>
<dbReference type="HAMAP" id="MF_01129">
    <property type="entry name" value="PPase_energized_pump"/>
    <property type="match status" value="1"/>
</dbReference>
<dbReference type="GO" id="GO:0030955">
    <property type="term" value="F:potassium ion binding"/>
    <property type="evidence" value="ECO:0007669"/>
    <property type="project" value="UniProtKB-UniRule"/>
</dbReference>
<feature type="signal peptide" evidence="10">
    <location>
        <begin position="1"/>
        <end position="40"/>
    </location>
</feature>
<dbReference type="NCBIfam" id="NF001960">
    <property type="entry name" value="PRK00733.3-5"/>
    <property type="match status" value="1"/>
</dbReference>
<dbReference type="PANTHER" id="PTHR31998">
    <property type="entry name" value="K(+)-INSENSITIVE PYROPHOSPHATE-ENERGIZED PROTON PUMP"/>
    <property type="match status" value="1"/>
</dbReference>
<evidence type="ECO:0000256" key="4">
    <source>
        <dbReference type="ARBA" id="ARBA00022842"/>
    </source>
</evidence>
<dbReference type="InterPro" id="IPR004131">
    <property type="entry name" value="PPase-energised_H-pump"/>
</dbReference>
<accession>A0A517MTZ0</accession>